<dbReference type="HOGENOM" id="CLU_121449_2_1_10"/>
<proteinExistence type="predicted"/>
<dbReference type="Gene3D" id="3.40.50.1010">
    <property type="entry name" value="5'-nuclease"/>
    <property type="match status" value="1"/>
</dbReference>
<dbReference type="Proteomes" id="UP000002221">
    <property type="component" value="Chromosome"/>
</dbReference>
<evidence type="ECO:0000313" key="3">
    <source>
        <dbReference type="Proteomes" id="UP000002221"/>
    </source>
</evidence>
<evidence type="ECO:0000313" key="2">
    <source>
        <dbReference type="EMBL" id="ACY48317.1"/>
    </source>
</evidence>
<dbReference type="InterPro" id="IPR002716">
    <property type="entry name" value="PIN_dom"/>
</dbReference>
<evidence type="ECO:0000259" key="1">
    <source>
        <dbReference type="Pfam" id="PF01850"/>
    </source>
</evidence>
<sequence length="100" mass="10881">MVDTSVLVRYLTGTPEEMAARAAAILDGDEVLGVSLLVLAETAYVLLSVYGVPRRQVIDESLIWLLQKENLQPIGWAKSQVLQALMRCLPSGRVSIADAL</sequence>
<name>D0MIK9_RHOM4</name>
<dbReference type="EMBL" id="CP001807">
    <property type="protein sequence ID" value="ACY48317.1"/>
    <property type="molecule type" value="Genomic_DNA"/>
</dbReference>
<dbReference type="SUPFAM" id="SSF88723">
    <property type="entry name" value="PIN domain-like"/>
    <property type="match status" value="1"/>
</dbReference>
<reference evidence="2 3" key="1">
    <citation type="journal article" date="2009" name="Stand. Genomic Sci.">
        <title>Complete genome sequence of Rhodothermus marinus type strain (R-10).</title>
        <authorList>
            <person name="Nolan M."/>
            <person name="Tindall B.J."/>
            <person name="Pomrenke H."/>
            <person name="Lapidus A."/>
            <person name="Copeland A."/>
            <person name="Glavina Del Rio T."/>
            <person name="Lucas S."/>
            <person name="Chen F."/>
            <person name="Tice H."/>
            <person name="Cheng J.F."/>
            <person name="Saunders E."/>
            <person name="Han C."/>
            <person name="Bruce D."/>
            <person name="Goodwin L."/>
            <person name="Chain P."/>
            <person name="Pitluck S."/>
            <person name="Ovchinikova G."/>
            <person name="Pati A."/>
            <person name="Ivanova N."/>
            <person name="Mavromatis K."/>
            <person name="Chen A."/>
            <person name="Palaniappan K."/>
            <person name="Land M."/>
            <person name="Hauser L."/>
            <person name="Chang Y.J."/>
            <person name="Jeffries C.D."/>
            <person name="Brettin T."/>
            <person name="Goker M."/>
            <person name="Bristow J."/>
            <person name="Eisen J.A."/>
            <person name="Markowitz V."/>
            <person name="Hugenholtz P."/>
            <person name="Kyrpides N.C."/>
            <person name="Klenk H.P."/>
            <person name="Detter J.C."/>
        </authorList>
    </citation>
    <scope>NUCLEOTIDE SEQUENCE [LARGE SCALE GENOMIC DNA]</scope>
    <source>
        <strain evidence="3">ATCC 43812 / DSM 4252 / R-10</strain>
    </source>
</reference>
<dbReference type="KEGG" id="rmr:Rmar_1430"/>
<dbReference type="AlphaFoldDB" id="D0MIK9"/>
<gene>
    <name evidence="2" type="ordered locus">Rmar_1430</name>
</gene>
<keyword evidence="3" id="KW-1185">Reference proteome</keyword>
<dbReference type="Pfam" id="PF01850">
    <property type="entry name" value="PIN"/>
    <property type="match status" value="1"/>
</dbReference>
<organism evidence="2 3">
    <name type="scientific">Rhodothermus marinus (strain ATCC 43812 / DSM 4252 / R-10)</name>
    <name type="common">Rhodothermus obamensis</name>
    <dbReference type="NCBI Taxonomy" id="518766"/>
    <lineage>
        <taxon>Bacteria</taxon>
        <taxon>Pseudomonadati</taxon>
        <taxon>Rhodothermota</taxon>
        <taxon>Rhodothermia</taxon>
        <taxon>Rhodothermales</taxon>
        <taxon>Rhodothermaceae</taxon>
        <taxon>Rhodothermus</taxon>
    </lineage>
</organism>
<protein>
    <recommendedName>
        <fullName evidence="1">PIN domain-containing protein</fullName>
    </recommendedName>
</protein>
<dbReference type="eggNOG" id="COG1848">
    <property type="taxonomic scope" value="Bacteria"/>
</dbReference>
<accession>D0MIK9</accession>
<dbReference type="STRING" id="518766.Rmar_1430"/>
<feature type="domain" description="PIN" evidence="1">
    <location>
        <begin position="1"/>
        <end position="100"/>
    </location>
</feature>
<dbReference type="InterPro" id="IPR029060">
    <property type="entry name" value="PIN-like_dom_sf"/>
</dbReference>